<dbReference type="Proteomes" id="UP000245168">
    <property type="component" value="Unassembled WGS sequence"/>
</dbReference>
<reference evidence="4" key="1">
    <citation type="submission" date="2018-05" db="EMBL/GenBank/DDBJ databases">
        <authorList>
            <person name="Liu B.-T."/>
        </authorList>
    </citation>
    <scope>NUCLEOTIDE SEQUENCE [LARGE SCALE GENOMIC DNA]</scope>
    <source>
        <strain evidence="4">WD6-1</strain>
    </source>
</reference>
<dbReference type="Pfam" id="PF07835">
    <property type="entry name" value="COX4_pro_2"/>
    <property type="match status" value="1"/>
</dbReference>
<feature type="domain" description="Cytochrome c oxidase subunit IV bacterial aa3 type" evidence="2">
    <location>
        <begin position="5"/>
        <end position="44"/>
    </location>
</feature>
<comment type="caution">
    <text evidence="3">The sequence shown here is derived from an EMBL/GenBank/DDBJ whole genome shotgun (WGS) entry which is preliminary data.</text>
</comment>
<dbReference type="InterPro" id="IPR012422">
    <property type="entry name" value="Cyt_c_oxidase_su4_bac-aa3"/>
</dbReference>
<organism evidence="3 4">
    <name type="scientific">Marinicauda salina</name>
    <dbReference type="NCBI Taxonomy" id="2135793"/>
    <lineage>
        <taxon>Bacteria</taxon>
        <taxon>Pseudomonadati</taxon>
        <taxon>Pseudomonadota</taxon>
        <taxon>Alphaproteobacteria</taxon>
        <taxon>Maricaulales</taxon>
        <taxon>Maricaulaceae</taxon>
        <taxon>Marinicauda</taxon>
    </lineage>
</organism>
<proteinExistence type="predicted"/>
<name>A0A2U2BXA5_9PROT</name>
<accession>A0A2U2BXA5</accession>
<dbReference type="SUPFAM" id="SSF81469">
    <property type="entry name" value="Bacterial aa3 type cytochrome c oxidase subunit IV"/>
    <property type="match status" value="1"/>
</dbReference>
<dbReference type="AlphaFoldDB" id="A0A2U2BXA5"/>
<keyword evidence="1" id="KW-0472">Membrane</keyword>
<dbReference type="OrthoDB" id="7691500at2"/>
<feature type="transmembrane region" description="Helical" evidence="1">
    <location>
        <begin position="21"/>
        <end position="44"/>
    </location>
</feature>
<evidence type="ECO:0000256" key="1">
    <source>
        <dbReference type="SAM" id="Phobius"/>
    </source>
</evidence>
<evidence type="ECO:0000313" key="3">
    <source>
        <dbReference type="EMBL" id="PWE18646.1"/>
    </source>
</evidence>
<protein>
    <submittedName>
        <fullName evidence="3">Aa3-type cytochrome c oxidase subunit IV</fullName>
    </submittedName>
</protein>
<dbReference type="EMBL" id="QEXV01000001">
    <property type="protein sequence ID" value="PWE18646.1"/>
    <property type="molecule type" value="Genomic_DNA"/>
</dbReference>
<dbReference type="RefSeq" id="WP_109251920.1">
    <property type="nucleotide sequence ID" value="NZ_QEXV01000001.1"/>
</dbReference>
<keyword evidence="1" id="KW-0812">Transmembrane</keyword>
<feature type="transmembrane region" description="Helical" evidence="1">
    <location>
        <begin position="75"/>
        <end position="95"/>
    </location>
</feature>
<dbReference type="Gene3D" id="1.20.5.160">
    <property type="entry name" value="Bacterial aa3 type cytochrome c oxidase subunit IV"/>
    <property type="match status" value="1"/>
</dbReference>
<evidence type="ECO:0000259" key="2">
    <source>
        <dbReference type="Pfam" id="PF07835"/>
    </source>
</evidence>
<evidence type="ECO:0000313" key="4">
    <source>
        <dbReference type="Proteomes" id="UP000245168"/>
    </source>
</evidence>
<keyword evidence="1" id="KW-1133">Transmembrane helix</keyword>
<sequence>MAAEHTRGDMDITMQKRTFEGVMGAGVLATLITGVTILFLTLVFATDVAWFPSLVVTLIAGGAAGAALKRGAAYWASLVALTGIALIGGVLVTAFGA</sequence>
<dbReference type="InterPro" id="IPR036596">
    <property type="entry name" value="Cyt-C_aa3_sf"/>
</dbReference>
<keyword evidence="4" id="KW-1185">Reference proteome</keyword>
<feature type="transmembrane region" description="Helical" evidence="1">
    <location>
        <begin position="50"/>
        <end position="68"/>
    </location>
</feature>
<gene>
    <name evidence="3" type="ORF">DDZ18_03340</name>
</gene>